<name>A0A504J7I9_9FLAO</name>
<accession>A0A504J7I9</accession>
<comment type="caution">
    <text evidence="2">The sequence shown here is derived from an EMBL/GenBank/DDBJ whole genome shotgun (WGS) entry which is preliminary data.</text>
</comment>
<dbReference type="Pfam" id="PF00027">
    <property type="entry name" value="cNMP_binding"/>
    <property type="match status" value="1"/>
</dbReference>
<protein>
    <submittedName>
        <fullName evidence="2">Crp/Fnr family transcriptional regulator</fullName>
    </submittedName>
</protein>
<dbReference type="CDD" id="cd00038">
    <property type="entry name" value="CAP_ED"/>
    <property type="match status" value="1"/>
</dbReference>
<dbReference type="Gene3D" id="2.60.120.10">
    <property type="entry name" value="Jelly Rolls"/>
    <property type="match status" value="1"/>
</dbReference>
<evidence type="ECO:0000313" key="3">
    <source>
        <dbReference type="Proteomes" id="UP000315540"/>
    </source>
</evidence>
<proteinExistence type="predicted"/>
<sequence>MNDNLAQYIKRYVDISKEEISLFQSYLVSKTFKKKEQLLQSGEICRSRYFITSGCLRLYYIDQKGNDQIIHFGIENWWLTNYDSLLNKIPSHLIIEAVEQTQVLELKEEFVQDIYSKIPQIESVFRVVMERTYIASQRRIEYMFSLSSEEMLKEFVEQNPEFVQRIPQYMLASYLGITPEYLSLLRKKA</sequence>
<feature type="domain" description="Cyclic nucleotide-binding" evidence="1">
    <location>
        <begin position="30"/>
        <end position="116"/>
    </location>
</feature>
<dbReference type="Proteomes" id="UP000315540">
    <property type="component" value="Unassembled WGS sequence"/>
</dbReference>
<keyword evidence="3" id="KW-1185">Reference proteome</keyword>
<evidence type="ECO:0000313" key="2">
    <source>
        <dbReference type="EMBL" id="TPN82111.1"/>
    </source>
</evidence>
<organism evidence="2 3">
    <name type="scientific">Aquimarina algicola</name>
    <dbReference type="NCBI Taxonomy" id="2589995"/>
    <lineage>
        <taxon>Bacteria</taxon>
        <taxon>Pseudomonadati</taxon>
        <taxon>Bacteroidota</taxon>
        <taxon>Flavobacteriia</taxon>
        <taxon>Flavobacteriales</taxon>
        <taxon>Flavobacteriaceae</taxon>
        <taxon>Aquimarina</taxon>
    </lineage>
</organism>
<dbReference type="InterPro" id="IPR018490">
    <property type="entry name" value="cNMP-bd_dom_sf"/>
</dbReference>
<dbReference type="RefSeq" id="WP_140596841.1">
    <property type="nucleotide sequence ID" value="NZ_VFWZ01000009.1"/>
</dbReference>
<dbReference type="OrthoDB" id="1092431at2"/>
<gene>
    <name evidence="2" type="ORF">FHK87_22045</name>
</gene>
<dbReference type="InterPro" id="IPR014710">
    <property type="entry name" value="RmlC-like_jellyroll"/>
</dbReference>
<dbReference type="SUPFAM" id="SSF51206">
    <property type="entry name" value="cAMP-binding domain-like"/>
    <property type="match status" value="1"/>
</dbReference>
<dbReference type="EMBL" id="VFWZ01000009">
    <property type="protein sequence ID" value="TPN82111.1"/>
    <property type="molecule type" value="Genomic_DNA"/>
</dbReference>
<reference evidence="2 3" key="1">
    <citation type="submission" date="2019-06" db="EMBL/GenBank/DDBJ databases">
        <authorList>
            <person name="Meng X."/>
        </authorList>
    </citation>
    <scope>NUCLEOTIDE SEQUENCE [LARGE SCALE GENOMIC DNA]</scope>
    <source>
        <strain evidence="2 3">M625</strain>
    </source>
</reference>
<dbReference type="InterPro" id="IPR000595">
    <property type="entry name" value="cNMP-bd_dom"/>
</dbReference>
<dbReference type="AlphaFoldDB" id="A0A504J7I9"/>
<evidence type="ECO:0000259" key="1">
    <source>
        <dbReference type="Pfam" id="PF00027"/>
    </source>
</evidence>